<keyword evidence="2" id="KW-1185">Reference proteome</keyword>
<proteinExistence type="predicted"/>
<accession>A0ACC2C8E4</accession>
<protein>
    <submittedName>
        <fullName evidence="1">Uncharacterized protein</fullName>
    </submittedName>
</protein>
<organism evidence="1 2">
    <name type="scientific">Diphasiastrum complanatum</name>
    <name type="common">Issler's clubmoss</name>
    <name type="synonym">Lycopodium complanatum</name>
    <dbReference type="NCBI Taxonomy" id="34168"/>
    <lineage>
        <taxon>Eukaryota</taxon>
        <taxon>Viridiplantae</taxon>
        <taxon>Streptophyta</taxon>
        <taxon>Embryophyta</taxon>
        <taxon>Tracheophyta</taxon>
        <taxon>Lycopodiopsida</taxon>
        <taxon>Lycopodiales</taxon>
        <taxon>Lycopodiaceae</taxon>
        <taxon>Lycopodioideae</taxon>
        <taxon>Diphasiastrum</taxon>
    </lineage>
</organism>
<dbReference type="EMBL" id="CM055102">
    <property type="protein sequence ID" value="KAJ7538294.1"/>
    <property type="molecule type" value="Genomic_DNA"/>
</dbReference>
<evidence type="ECO:0000313" key="2">
    <source>
        <dbReference type="Proteomes" id="UP001162992"/>
    </source>
</evidence>
<sequence>MFKSQLEEFAQKAGLIQPVYQSFKEGPSHEPKFRASVSVNGNNYESLPGFATLKAAEHAVAKAALDGLLQSGCGTGVAPSSVVSCFS</sequence>
<name>A0ACC2C8E4_DIPCM</name>
<evidence type="ECO:0000313" key="1">
    <source>
        <dbReference type="EMBL" id="KAJ7538294.1"/>
    </source>
</evidence>
<dbReference type="Proteomes" id="UP001162992">
    <property type="component" value="Chromosome 11"/>
</dbReference>
<gene>
    <name evidence="1" type="ORF">O6H91_11G042400</name>
</gene>
<comment type="caution">
    <text evidence="1">The sequence shown here is derived from an EMBL/GenBank/DDBJ whole genome shotgun (WGS) entry which is preliminary data.</text>
</comment>
<reference evidence="2" key="1">
    <citation type="journal article" date="2024" name="Proc. Natl. Acad. Sci. U.S.A.">
        <title>Extraordinary preservation of gene collinearity over three hundred million years revealed in homosporous lycophytes.</title>
        <authorList>
            <person name="Li C."/>
            <person name="Wickell D."/>
            <person name="Kuo L.Y."/>
            <person name="Chen X."/>
            <person name="Nie B."/>
            <person name="Liao X."/>
            <person name="Peng D."/>
            <person name="Ji J."/>
            <person name="Jenkins J."/>
            <person name="Williams M."/>
            <person name="Shu S."/>
            <person name="Plott C."/>
            <person name="Barry K."/>
            <person name="Rajasekar S."/>
            <person name="Grimwood J."/>
            <person name="Han X."/>
            <person name="Sun S."/>
            <person name="Hou Z."/>
            <person name="He W."/>
            <person name="Dai G."/>
            <person name="Sun C."/>
            <person name="Schmutz J."/>
            <person name="Leebens-Mack J.H."/>
            <person name="Li F.W."/>
            <person name="Wang L."/>
        </authorList>
    </citation>
    <scope>NUCLEOTIDE SEQUENCE [LARGE SCALE GENOMIC DNA]</scope>
    <source>
        <strain evidence="2">cv. PW_Plant_1</strain>
    </source>
</reference>